<gene>
    <name evidence="1" type="ORF">UFOPK4265_00724</name>
    <name evidence="2" type="ORF">UFOPK4401_00813</name>
</gene>
<evidence type="ECO:0000313" key="1">
    <source>
        <dbReference type="EMBL" id="CAB5051288.1"/>
    </source>
</evidence>
<sequence>MRLSVPSFLAALIRFPIPPKLAADVAFDALTPAVAGITASAVDAKTIPAAAEITLSFLDTYVPFFIYCKG</sequence>
<dbReference type="EMBL" id="CAFBQK010000080">
    <property type="protein sequence ID" value="CAB5051288.1"/>
    <property type="molecule type" value="Genomic_DNA"/>
</dbReference>
<protein>
    <submittedName>
        <fullName evidence="1">Unannotated protein</fullName>
    </submittedName>
</protein>
<name>A0A6J7TG03_9ZZZZ</name>
<organism evidence="1">
    <name type="scientific">freshwater metagenome</name>
    <dbReference type="NCBI Taxonomy" id="449393"/>
    <lineage>
        <taxon>unclassified sequences</taxon>
        <taxon>metagenomes</taxon>
        <taxon>ecological metagenomes</taxon>
    </lineage>
</organism>
<reference evidence="1" key="1">
    <citation type="submission" date="2020-05" db="EMBL/GenBank/DDBJ databases">
        <authorList>
            <person name="Chiriac C."/>
            <person name="Salcher M."/>
            <person name="Ghai R."/>
            <person name="Kavagutti S V."/>
        </authorList>
    </citation>
    <scope>NUCLEOTIDE SEQUENCE</scope>
</reference>
<dbReference type="EMBL" id="CAFBRB010000080">
    <property type="protein sequence ID" value="CAB5075669.1"/>
    <property type="molecule type" value="Genomic_DNA"/>
</dbReference>
<evidence type="ECO:0000313" key="2">
    <source>
        <dbReference type="EMBL" id="CAB5075669.1"/>
    </source>
</evidence>
<dbReference type="AlphaFoldDB" id="A0A6J7TG03"/>
<accession>A0A6J7TG03</accession>
<proteinExistence type="predicted"/>